<reference evidence="6" key="1">
    <citation type="submission" date="2020-12" db="EMBL/GenBank/DDBJ databases">
        <title>Devosia sp. MSA67 isolated from Mo River.</title>
        <authorList>
            <person name="Ma F."/>
            <person name="Zi Z."/>
        </authorList>
    </citation>
    <scope>NUCLEOTIDE SEQUENCE</scope>
    <source>
        <strain evidence="6">MSA67</strain>
    </source>
</reference>
<keyword evidence="7" id="KW-1185">Reference proteome</keyword>
<dbReference type="EMBL" id="JAEKMH010000001">
    <property type="protein sequence ID" value="MBJ3783479.1"/>
    <property type="molecule type" value="Genomic_DNA"/>
</dbReference>
<comment type="caution">
    <text evidence="6">The sequence shown here is derived from an EMBL/GenBank/DDBJ whole genome shotgun (WGS) entry which is preliminary data.</text>
</comment>
<comment type="similarity">
    <text evidence="1">Belongs to the SsuE family.</text>
</comment>
<dbReference type="GO" id="GO:0016491">
    <property type="term" value="F:oxidoreductase activity"/>
    <property type="evidence" value="ECO:0007669"/>
    <property type="project" value="UniProtKB-KW"/>
</dbReference>
<evidence type="ECO:0000313" key="6">
    <source>
        <dbReference type="EMBL" id="MBJ3783479.1"/>
    </source>
</evidence>
<organism evidence="6 7">
    <name type="scientific">Devosia sediminis</name>
    <dbReference type="NCBI Taxonomy" id="2798801"/>
    <lineage>
        <taxon>Bacteria</taxon>
        <taxon>Pseudomonadati</taxon>
        <taxon>Pseudomonadota</taxon>
        <taxon>Alphaproteobacteria</taxon>
        <taxon>Hyphomicrobiales</taxon>
        <taxon>Devosiaceae</taxon>
        <taxon>Devosia</taxon>
    </lineage>
</organism>
<name>A0A934IX06_9HYPH</name>
<feature type="domain" description="NADPH-dependent FMN reductase-like" evidence="5">
    <location>
        <begin position="4"/>
        <end position="142"/>
    </location>
</feature>
<accession>A0A934IX06</accession>
<dbReference type="InterPro" id="IPR029039">
    <property type="entry name" value="Flavoprotein-like_sf"/>
</dbReference>
<dbReference type="PANTHER" id="PTHR43408:SF2">
    <property type="entry name" value="FMN REDUCTASE (NADPH)"/>
    <property type="match status" value="1"/>
</dbReference>
<dbReference type="AlphaFoldDB" id="A0A934IX06"/>
<keyword evidence="4" id="KW-0560">Oxidoreductase</keyword>
<gene>
    <name evidence="6" type="ORF">JEQ47_01990</name>
</gene>
<proteinExistence type="inferred from homology"/>
<keyword evidence="2" id="KW-0285">Flavoprotein</keyword>
<protein>
    <submittedName>
        <fullName evidence="6">NAD(P)H-dependent oxidoreductase</fullName>
    </submittedName>
</protein>
<dbReference type="InterPro" id="IPR005025">
    <property type="entry name" value="FMN_Rdtase-like_dom"/>
</dbReference>
<dbReference type="RefSeq" id="WP_198874713.1">
    <property type="nucleotide sequence ID" value="NZ_JAEKMH010000001.1"/>
</dbReference>
<evidence type="ECO:0000256" key="4">
    <source>
        <dbReference type="ARBA" id="ARBA00023002"/>
    </source>
</evidence>
<dbReference type="PANTHER" id="PTHR43408">
    <property type="entry name" value="FMN REDUCTASE (NADPH)"/>
    <property type="match status" value="1"/>
</dbReference>
<dbReference type="SUPFAM" id="SSF52218">
    <property type="entry name" value="Flavoproteins"/>
    <property type="match status" value="1"/>
</dbReference>
<evidence type="ECO:0000256" key="3">
    <source>
        <dbReference type="ARBA" id="ARBA00022643"/>
    </source>
</evidence>
<dbReference type="Gene3D" id="3.40.50.360">
    <property type="match status" value="1"/>
</dbReference>
<evidence type="ECO:0000256" key="2">
    <source>
        <dbReference type="ARBA" id="ARBA00022630"/>
    </source>
</evidence>
<dbReference type="Pfam" id="PF03358">
    <property type="entry name" value="FMN_red"/>
    <property type="match status" value="1"/>
</dbReference>
<evidence type="ECO:0000259" key="5">
    <source>
        <dbReference type="Pfam" id="PF03358"/>
    </source>
</evidence>
<evidence type="ECO:0000313" key="7">
    <source>
        <dbReference type="Proteomes" id="UP000602124"/>
    </source>
</evidence>
<sequence>MTQRIVGFSGSLGVPSKTRALVDLALSQASARFGAVAESYDMTELLPSLITEAGGQGGLDAAGQSVLDKIISADALVVGSPVYKGSYTGLFKHVFDLIDPRDLAGKPVLLTATGGGDKHALVIEHHLRPLFGFFEAATLAGIYAGGADFADGKPSSPALLSRLDRAIDQFSPWLGWQNARAVTVAAE</sequence>
<evidence type="ECO:0000256" key="1">
    <source>
        <dbReference type="ARBA" id="ARBA00005990"/>
    </source>
</evidence>
<dbReference type="InterPro" id="IPR051814">
    <property type="entry name" value="NAD(P)H-dep_FMN_reductase"/>
</dbReference>
<keyword evidence="3" id="KW-0288">FMN</keyword>
<dbReference type="Proteomes" id="UP000602124">
    <property type="component" value="Unassembled WGS sequence"/>
</dbReference>